<evidence type="ECO:0000313" key="1">
    <source>
        <dbReference type="EMBL" id="PIK61166.1"/>
    </source>
</evidence>
<proteinExistence type="predicted"/>
<keyword evidence="2" id="KW-1185">Reference proteome</keyword>
<comment type="caution">
    <text evidence="1">The sequence shown here is derived from an EMBL/GenBank/DDBJ whole genome shotgun (WGS) entry which is preliminary data.</text>
</comment>
<sequence>MDECSFSTVYNKKALQNYHTKCQCEENVISPRKPHLGGTFKYKDDVMVTSPNFELSQWIHTDKPQTIRSITRNKPRSRQESRRTKINERFKSCSNHKTFMEEYRTQHAKTLLNGSSGETEGEVTLGVNVPDPYVFRTEHFRGPQSFSRGRHNLFSLVVEDSFCPPLPPRG</sequence>
<dbReference type="OrthoDB" id="10501043at2759"/>
<gene>
    <name evidence="1" type="ORF">BSL78_01893</name>
</gene>
<name>A0A2G8LLM7_STIJA</name>
<organism evidence="1 2">
    <name type="scientific">Stichopus japonicus</name>
    <name type="common">Sea cucumber</name>
    <dbReference type="NCBI Taxonomy" id="307972"/>
    <lineage>
        <taxon>Eukaryota</taxon>
        <taxon>Metazoa</taxon>
        <taxon>Echinodermata</taxon>
        <taxon>Eleutherozoa</taxon>
        <taxon>Echinozoa</taxon>
        <taxon>Holothuroidea</taxon>
        <taxon>Aspidochirotacea</taxon>
        <taxon>Aspidochirotida</taxon>
        <taxon>Stichopodidae</taxon>
        <taxon>Apostichopus</taxon>
    </lineage>
</organism>
<reference evidence="1 2" key="1">
    <citation type="journal article" date="2017" name="PLoS Biol.">
        <title>The sea cucumber genome provides insights into morphological evolution and visceral regeneration.</title>
        <authorList>
            <person name="Zhang X."/>
            <person name="Sun L."/>
            <person name="Yuan J."/>
            <person name="Sun Y."/>
            <person name="Gao Y."/>
            <person name="Zhang L."/>
            <person name="Li S."/>
            <person name="Dai H."/>
            <person name="Hamel J.F."/>
            <person name="Liu C."/>
            <person name="Yu Y."/>
            <person name="Liu S."/>
            <person name="Lin W."/>
            <person name="Guo K."/>
            <person name="Jin S."/>
            <person name="Xu P."/>
            <person name="Storey K.B."/>
            <person name="Huan P."/>
            <person name="Zhang T."/>
            <person name="Zhou Y."/>
            <person name="Zhang J."/>
            <person name="Lin C."/>
            <person name="Li X."/>
            <person name="Xing L."/>
            <person name="Huo D."/>
            <person name="Sun M."/>
            <person name="Wang L."/>
            <person name="Mercier A."/>
            <person name="Li F."/>
            <person name="Yang H."/>
            <person name="Xiang J."/>
        </authorList>
    </citation>
    <scope>NUCLEOTIDE SEQUENCE [LARGE SCALE GENOMIC DNA]</scope>
    <source>
        <strain evidence="1">Shaxun</strain>
        <tissue evidence="1">Muscle</tissue>
    </source>
</reference>
<protein>
    <submittedName>
        <fullName evidence="1">Uncharacterized protein</fullName>
    </submittedName>
</protein>
<dbReference type="Proteomes" id="UP000230750">
    <property type="component" value="Unassembled WGS sequence"/>
</dbReference>
<evidence type="ECO:0000313" key="2">
    <source>
        <dbReference type="Proteomes" id="UP000230750"/>
    </source>
</evidence>
<dbReference type="AlphaFoldDB" id="A0A2G8LLM7"/>
<dbReference type="EMBL" id="MRZV01000039">
    <property type="protein sequence ID" value="PIK61166.1"/>
    <property type="molecule type" value="Genomic_DNA"/>
</dbReference>
<accession>A0A2G8LLM7</accession>